<dbReference type="GO" id="GO:0016491">
    <property type="term" value="F:oxidoreductase activity"/>
    <property type="evidence" value="ECO:0007669"/>
    <property type="project" value="TreeGrafter"/>
</dbReference>
<dbReference type="AlphaFoldDB" id="A0A563W3J8"/>
<dbReference type="InterPro" id="IPR011989">
    <property type="entry name" value="ARM-like"/>
</dbReference>
<dbReference type="PANTHER" id="PTHR12697">
    <property type="entry name" value="PBS LYASE HEAT-LIKE PROTEIN"/>
    <property type="match status" value="1"/>
</dbReference>
<dbReference type="GO" id="GO:0030089">
    <property type="term" value="C:phycobilisome"/>
    <property type="evidence" value="ECO:0007669"/>
    <property type="project" value="UniProtKB-KW"/>
</dbReference>
<dbReference type="EMBL" id="CAACVJ010000679">
    <property type="protein sequence ID" value="VEP18254.1"/>
    <property type="molecule type" value="Genomic_DNA"/>
</dbReference>
<accession>A0A563W3J8</accession>
<keyword evidence="5" id="KW-1185">Reference proteome</keyword>
<keyword evidence="2" id="KW-0605">Phycobilisome</keyword>
<dbReference type="InterPro" id="IPR016024">
    <property type="entry name" value="ARM-type_fold"/>
</dbReference>
<dbReference type="PROSITE" id="PS50077">
    <property type="entry name" value="HEAT_REPEAT"/>
    <property type="match status" value="1"/>
</dbReference>
<comment type="function">
    <text evidence="3">Catalyzes the hydroxylation of the N(6)-(4-aminobutyl)-L-lysine intermediate produced by deoxyhypusine synthase/DHPS on a critical lysine of the eukaryotic translation initiation factor 5A/eIF-5A. This is the second step of the post-translational modification of that lysine into an unusual amino acid residue named hypusine. Hypusination is unique to mature eIF-5A factor and is essential for its function.</text>
</comment>
<name>A0A563W3J8_9CYAN</name>
<dbReference type="GO" id="GO:0016829">
    <property type="term" value="F:lyase activity"/>
    <property type="evidence" value="ECO:0007669"/>
    <property type="project" value="UniProtKB-KW"/>
</dbReference>
<reference evidence="4 5" key="1">
    <citation type="submission" date="2019-01" db="EMBL/GenBank/DDBJ databases">
        <authorList>
            <person name="Brito A."/>
        </authorList>
    </citation>
    <scope>NUCLEOTIDE SEQUENCE [LARGE SCALE GENOMIC DNA]</scope>
    <source>
        <strain evidence="4">1</strain>
    </source>
</reference>
<sequence length="218" mass="24371">MDINLIKTYLEDSDPQKRMKAVLELRSYDAEVAIPLLIAQMNDREFLVRSFVAMGLGRKQNAESFARLLEMMKFDRDPNVRAEAANSLSYYGEVSVSHLRLMFEQDDHWLIRRSILAALAELNCPAELLEVALIGVAGDDLSVRSSSIDCLGVLGNTDKQAPALEKLLSLVDDESWRIRLRVATALGKFDDSRAKEALNKLKEDPNHKVVGAVLNSLV</sequence>
<evidence type="ECO:0000256" key="1">
    <source>
        <dbReference type="ARBA" id="ARBA00022549"/>
    </source>
</evidence>
<dbReference type="Gene3D" id="1.25.10.10">
    <property type="entry name" value="Leucine-rich Repeat Variant"/>
    <property type="match status" value="2"/>
</dbReference>
<dbReference type="OrthoDB" id="423355at2"/>
<evidence type="ECO:0000256" key="3">
    <source>
        <dbReference type="ARBA" id="ARBA00045876"/>
    </source>
</evidence>
<organism evidence="4 5">
    <name type="scientific">Hyella patelloides LEGE 07179</name>
    <dbReference type="NCBI Taxonomy" id="945734"/>
    <lineage>
        <taxon>Bacteria</taxon>
        <taxon>Bacillati</taxon>
        <taxon>Cyanobacteriota</taxon>
        <taxon>Cyanophyceae</taxon>
        <taxon>Pleurocapsales</taxon>
        <taxon>Hyellaceae</taxon>
        <taxon>Hyella</taxon>
    </lineage>
</organism>
<evidence type="ECO:0000313" key="5">
    <source>
        <dbReference type="Proteomes" id="UP000320055"/>
    </source>
</evidence>
<dbReference type="InterPro" id="IPR004155">
    <property type="entry name" value="PBS_lyase_HEAT"/>
</dbReference>
<dbReference type="Pfam" id="PF13646">
    <property type="entry name" value="HEAT_2"/>
    <property type="match status" value="2"/>
</dbReference>
<dbReference type="RefSeq" id="WP_144867456.1">
    <property type="nucleotide sequence ID" value="NZ_LR213830.1"/>
</dbReference>
<evidence type="ECO:0000313" key="4">
    <source>
        <dbReference type="EMBL" id="VEP18254.1"/>
    </source>
</evidence>
<keyword evidence="4" id="KW-0456">Lyase</keyword>
<dbReference type="SMART" id="SM00567">
    <property type="entry name" value="EZ_HEAT"/>
    <property type="match status" value="6"/>
</dbReference>
<dbReference type="InterPro" id="IPR021133">
    <property type="entry name" value="HEAT_type_2"/>
</dbReference>
<gene>
    <name evidence="4" type="ORF">H1P_720010</name>
</gene>
<evidence type="ECO:0000256" key="2">
    <source>
        <dbReference type="ARBA" id="ARBA00022738"/>
    </source>
</evidence>
<proteinExistence type="predicted"/>
<dbReference type="PANTHER" id="PTHR12697:SF5">
    <property type="entry name" value="DEOXYHYPUSINE HYDROXYLASE"/>
    <property type="match status" value="1"/>
</dbReference>
<dbReference type="Proteomes" id="UP000320055">
    <property type="component" value="Unassembled WGS sequence"/>
</dbReference>
<protein>
    <submittedName>
        <fullName evidence="4">PBS lyase HEAT-like repeat protein</fullName>
    </submittedName>
</protein>
<keyword evidence="1" id="KW-0042">Antenna complex</keyword>
<dbReference type="SUPFAM" id="SSF48371">
    <property type="entry name" value="ARM repeat"/>
    <property type="match status" value="1"/>
</dbReference>